<dbReference type="eggNOG" id="ENOG502QS9R">
    <property type="taxonomic scope" value="Eukaryota"/>
</dbReference>
<dbReference type="EMBL" id="AEYP01099518">
    <property type="status" value="NOT_ANNOTATED_CDS"/>
    <property type="molecule type" value="Genomic_DNA"/>
</dbReference>
<dbReference type="OMA" id="IPNVELW"/>
<name>M3XPU5_MUSPF</name>
<evidence type="ECO:0000313" key="6">
    <source>
        <dbReference type="Ensembl" id="ENSMPUP00000001095.1"/>
    </source>
</evidence>
<reference evidence="6" key="1">
    <citation type="submission" date="2024-06" db="UniProtKB">
        <authorList>
            <consortium name="Ensembl"/>
        </authorList>
    </citation>
    <scope>IDENTIFICATION</scope>
</reference>
<feature type="domain" description="IRG-type G" evidence="5">
    <location>
        <begin position="60"/>
        <end position="236"/>
    </location>
</feature>
<sequence>PSPSLHTPSPTSFTSAGPHHEDWIILSMSDVRNTEKASEEWKLPEIVSAVKETMKTASSASVRIAVTGDSGNGMSSFINALRGIGQEEEDSAPTGVVRTTQKPTLYRFSDMPSVELWDLPGTGAATQSLETYLEEIQFSKYDLFIIIASEQFSMNLVKLAKIIQGQGKRFYVVWTKLDRDLNTQVVSKEQLLQDIQENIRIALQNEGMYEPIIFLVSNFDPSLYGFPELRKRLCKEVSDIRYHEPQQNLTPMRRSLMTKQSLFGGKHAQSLSRTDYLEKFLNVCHSFFGLDDESLQEVAQSMGKPMEEYKAIMKSQDLHTVLSRDWIFSWTNCNTDTCLYSVLNRIPFVGNTSFYCLRAWHQWRLLDNVAKDTNTILKKVLRD</sequence>
<dbReference type="AlphaFoldDB" id="M3XPU5"/>
<dbReference type="InterPro" id="IPR007743">
    <property type="entry name" value="Immunity-related_GTPase-like"/>
</dbReference>
<dbReference type="GO" id="GO:0000045">
    <property type="term" value="P:autophagosome assembly"/>
    <property type="evidence" value="ECO:0007669"/>
    <property type="project" value="TreeGrafter"/>
</dbReference>
<dbReference type="GO" id="GO:0035458">
    <property type="term" value="P:cellular response to interferon-beta"/>
    <property type="evidence" value="ECO:0007669"/>
    <property type="project" value="TreeGrafter"/>
</dbReference>
<dbReference type="GO" id="GO:0045087">
    <property type="term" value="P:innate immune response"/>
    <property type="evidence" value="ECO:0007669"/>
    <property type="project" value="TreeGrafter"/>
</dbReference>
<keyword evidence="2" id="KW-0547">Nucleotide-binding</keyword>
<dbReference type="InParanoid" id="M3XPU5"/>
<dbReference type="GO" id="GO:0005789">
    <property type="term" value="C:endoplasmic reticulum membrane"/>
    <property type="evidence" value="ECO:0007669"/>
    <property type="project" value="TreeGrafter"/>
</dbReference>
<protein>
    <recommendedName>
        <fullName evidence="5">IRG-type G domain-containing protein</fullName>
    </recommendedName>
</protein>
<dbReference type="GeneTree" id="ENSGT00950000183007"/>
<proteinExistence type="inferred from homology"/>
<keyword evidence="3" id="KW-0378">Hydrolase</keyword>
<evidence type="ECO:0000256" key="4">
    <source>
        <dbReference type="ARBA" id="ARBA00023134"/>
    </source>
</evidence>
<organism evidence="6">
    <name type="scientific">Mustela putorius furo</name>
    <name type="common">European domestic ferret</name>
    <name type="synonym">Mustela furo</name>
    <dbReference type="NCBI Taxonomy" id="9669"/>
    <lineage>
        <taxon>Eukaryota</taxon>
        <taxon>Metazoa</taxon>
        <taxon>Chordata</taxon>
        <taxon>Craniata</taxon>
        <taxon>Vertebrata</taxon>
        <taxon>Euteleostomi</taxon>
        <taxon>Mammalia</taxon>
        <taxon>Eutheria</taxon>
        <taxon>Laurasiatheria</taxon>
        <taxon>Carnivora</taxon>
        <taxon>Caniformia</taxon>
        <taxon>Musteloidea</taxon>
        <taxon>Mustelidae</taxon>
        <taxon>Mustelinae</taxon>
        <taxon>Mustela</taxon>
    </lineage>
</organism>
<dbReference type="GO" id="GO:0003924">
    <property type="term" value="F:GTPase activity"/>
    <property type="evidence" value="ECO:0007669"/>
    <property type="project" value="TreeGrafter"/>
</dbReference>
<dbReference type="InterPro" id="IPR051515">
    <property type="entry name" value="IRG"/>
</dbReference>
<dbReference type="GO" id="GO:0005525">
    <property type="term" value="F:GTP binding"/>
    <property type="evidence" value="ECO:0007669"/>
    <property type="project" value="UniProtKB-KW"/>
</dbReference>
<evidence type="ECO:0000256" key="2">
    <source>
        <dbReference type="ARBA" id="ARBA00022741"/>
    </source>
</evidence>
<dbReference type="PROSITE" id="PS51716">
    <property type="entry name" value="G_IRG"/>
    <property type="match status" value="1"/>
</dbReference>
<keyword evidence="4" id="KW-0342">GTP-binding</keyword>
<accession>M3XPU5</accession>
<dbReference type="Ensembl" id="ENSMPUT00000001118.1">
    <property type="protein sequence ID" value="ENSMPUP00000001095.1"/>
    <property type="gene ID" value="ENSMPUG00000001104.1"/>
</dbReference>
<dbReference type="SUPFAM" id="SSF52540">
    <property type="entry name" value="P-loop containing nucleoside triphosphate hydrolases"/>
    <property type="match status" value="1"/>
</dbReference>
<evidence type="ECO:0000259" key="5">
    <source>
        <dbReference type="PROSITE" id="PS51716"/>
    </source>
</evidence>
<dbReference type="HOGENOM" id="CLU_015342_3_0_1"/>
<dbReference type="FunFam" id="3.40.50.300:FF:000541">
    <property type="entry name" value="Immunity related GTPase M"/>
    <property type="match status" value="1"/>
</dbReference>
<dbReference type="PANTHER" id="PTHR32341">
    <property type="entry name" value="INTERFERON-INDUCIBLE GTPASE"/>
    <property type="match status" value="1"/>
</dbReference>
<evidence type="ECO:0000256" key="3">
    <source>
        <dbReference type="ARBA" id="ARBA00022801"/>
    </source>
</evidence>
<dbReference type="InterPro" id="IPR030385">
    <property type="entry name" value="G_IRG_dom"/>
</dbReference>
<dbReference type="InterPro" id="IPR027417">
    <property type="entry name" value="P-loop_NTPase"/>
</dbReference>
<dbReference type="PANTHER" id="PTHR32341:SF9">
    <property type="entry name" value="IMMUNITY-RELATED GTPASE FAMILY M PROTEIN"/>
    <property type="match status" value="1"/>
</dbReference>
<comment type="similarity">
    <text evidence="1">Belongs to the TRAFAC class dynamin-like GTPase superfamily. IRG family.</text>
</comment>
<evidence type="ECO:0000256" key="1">
    <source>
        <dbReference type="ARBA" id="ARBA00005429"/>
    </source>
</evidence>
<dbReference type="Gene3D" id="3.40.50.300">
    <property type="entry name" value="P-loop containing nucleotide triphosphate hydrolases"/>
    <property type="match status" value="1"/>
</dbReference>
<dbReference type="Pfam" id="PF05049">
    <property type="entry name" value="IIGP"/>
    <property type="match status" value="1"/>
</dbReference>